<proteinExistence type="predicted"/>
<feature type="compositionally biased region" description="Low complexity" evidence="1">
    <location>
        <begin position="206"/>
        <end position="215"/>
    </location>
</feature>
<feature type="compositionally biased region" description="Basic residues" evidence="1">
    <location>
        <begin position="188"/>
        <end position="203"/>
    </location>
</feature>
<feature type="non-terminal residue" evidence="2">
    <location>
        <position position="298"/>
    </location>
</feature>
<reference evidence="2" key="1">
    <citation type="submission" date="2020-02" db="EMBL/GenBank/DDBJ databases">
        <authorList>
            <person name="Meier V. D."/>
        </authorList>
    </citation>
    <scope>NUCLEOTIDE SEQUENCE</scope>
    <source>
        <strain evidence="2">AVDCRST_MAG59</strain>
    </source>
</reference>
<gene>
    <name evidence="2" type="ORF">AVDCRST_MAG59-172</name>
</gene>
<feature type="compositionally biased region" description="Basic and acidic residues" evidence="1">
    <location>
        <begin position="176"/>
        <end position="187"/>
    </location>
</feature>
<feature type="compositionally biased region" description="Basic and acidic residues" evidence="1">
    <location>
        <begin position="19"/>
        <end position="47"/>
    </location>
</feature>
<feature type="compositionally biased region" description="Basic residues" evidence="1">
    <location>
        <begin position="228"/>
        <end position="239"/>
    </location>
</feature>
<feature type="compositionally biased region" description="Basic and acidic residues" evidence="1">
    <location>
        <begin position="289"/>
        <end position="298"/>
    </location>
</feature>
<dbReference type="EMBL" id="CADCWF010000009">
    <property type="protein sequence ID" value="CAA9535269.1"/>
    <property type="molecule type" value="Genomic_DNA"/>
</dbReference>
<evidence type="ECO:0000256" key="1">
    <source>
        <dbReference type="SAM" id="MobiDB-lite"/>
    </source>
</evidence>
<feature type="compositionally biased region" description="Basic and acidic residues" evidence="1">
    <location>
        <begin position="152"/>
        <end position="169"/>
    </location>
</feature>
<sequence length="298" mass="34680">GRLRVRPATGQRPRPRLGLRPDRRRFGDGLRHPPPDQLRPRRGADARRLRRRLLRPGRLAFPPGRPPDGHCHGHHRRRHGADRLPAGPRGPRCRPPADLARRQHRPPERGAAGLRHPAQTLPDAARPRPADPPRRRRPGLRGEPPHHRRRPRPDGAADAVRHPDRPRHPDARRRRERDGRPPDGDQRQHRHRRRLRRRLRPGRGGRPPLRGAGWPRRVRDGLHPRPQGVRRHRHRRLRLHPWGSPRRLPARLRRDLPRLPAAGRPDQVPRRLRLRRPDPDPAAPAPGHPRLDRPGEDL</sequence>
<feature type="region of interest" description="Disordered" evidence="1">
    <location>
        <begin position="1"/>
        <end position="298"/>
    </location>
</feature>
<feature type="non-terminal residue" evidence="2">
    <location>
        <position position="1"/>
    </location>
</feature>
<dbReference type="AlphaFoldDB" id="A0A6J4U012"/>
<name>A0A6J4U012_9BACT</name>
<organism evidence="2">
    <name type="scientific">uncultured Thermomicrobiales bacterium</name>
    <dbReference type="NCBI Taxonomy" id="1645740"/>
    <lineage>
        <taxon>Bacteria</taxon>
        <taxon>Pseudomonadati</taxon>
        <taxon>Thermomicrobiota</taxon>
        <taxon>Thermomicrobia</taxon>
        <taxon>Thermomicrobiales</taxon>
        <taxon>environmental samples</taxon>
    </lineage>
</organism>
<protein>
    <submittedName>
        <fullName evidence="2">High-affinity branched-chain amino acid transport system permease protein LivH</fullName>
    </submittedName>
</protein>
<feature type="compositionally biased region" description="Basic and acidic residues" evidence="1">
    <location>
        <begin position="99"/>
        <end position="108"/>
    </location>
</feature>
<accession>A0A6J4U012</accession>
<evidence type="ECO:0000313" key="2">
    <source>
        <dbReference type="EMBL" id="CAA9535269.1"/>
    </source>
</evidence>